<dbReference type="RefSeq" id="WP_212527182.1">
    <property type="nucleotide sequence ID" value="NZ_JAGSOG010000014.1"/>
</dbReference>
<feature type="transmembrane region" description="Helical" evidence="1">
    <location>
        <begin position="21"/>
        <end position="43"/>
    </location>
</feature>
<evidence type="ECO:0000256" key="1">
    <source>
        <dbReference type="SAM" id="Phobius"/>
    </source>
</evidence>
<gene>
    <name evidence="2" type="ORF">KDL01_05275</name>
</gene>
<feature type="transmembrane region" description="Helical" evidence="1">
    <location>
        <begin position="81"/>
        <end position="103"/>
    </location>
</feature>
<keyword evidence="1" id="KW-0812">Transmembrane</keyword>
<protein>
    <submittedName>
        <fullName evidence="2">Uncharacterized protein</fullName>
    </submittedName>
</protein>
<accession>A0A941EP89</accession>
<proteinExistence type="predicted"/>
<dbReference type="EMBL" id="JAGSOG010000014">
    <property type="protein sequence ID" value="MBR7832659.1"/>
    <property type="molecule type" value="Genomic_DNA"/>
</dbReference>
<comment type="caution">
    <text evidence="2">The sequence shown here is derived from an EMBL/GenBank/DDBJ whole genome shotgun (WGS) entry which is preliminary data.</text>
</comment>
<dbReference type="Proteomes" id="UP000675781">
    <property type="component" value="Unassembled WGS sequence"/>
</dbReference>
<name>A0A941EP89_9ACTN</name>
<feature type="transmembrane region" description="Helical" evidence="1">
    <location>
        <begin position="109"/>
        <end position="129"/>
    </location>
</feature>
<keyword evidence="1" id="KW-1133">Transmembrane helix</keyword>
<keyword evidence="1" id="KW-0472">Membrane</keyword>
<evidence type="ECO:0000313" key="2">
    <source>
        <dbReference type="EMBL" id="MBR7832659.1"/>
    </source>
</evidence>
<organism evidence="2 3">
    <name type="scientific">Actinospica durhamensis</name>
    <dbReference type="NCBI Taxonomy" id="1508375"/>
    <lineage>
        <taxon>Bacteria</taxon>
        <taxon>Bacillati</taxon>
        <taxon>Actinomycetota</taxon>
        <taxon>Actinomycetes</taxon>
        <taxon>Catenulisporales</taxon>
        <taxon>Actinospicaceae</taxon>
        <taxon>Actinospica</taxon>
    </lineage>
</organism>
<evidence type="ECO:0000313" key="3">
    <source>
        <dbReference type="Proteomes" id="UP000675781"/>
    </source>
</evidence>
<keyword evidence="3" id="KW-1185">Reference proteome</keyword>
<reference evidence="2" key="1">
    <citation type="submission" date="2021-04" db="EMBL/GenBank/DDBJ databases">
        <title>Genome based classification of Actinospica acidithermotolerans sp. nov., an actinobacterium isolated from an Indonesian hot spring.</title>
        <authorList>
            <person name="Kusuma A.B."/>
            <person name="Putra K.E."/>
            <person name="Nafisah S."/>
            <person name="Loh J."/>
            <person name="Nouioui I."/>
            <person name="Goodfellow M."/>
        </authorList>
    </citation>
    <scope>NUCLEOTIDE SEQUENCE</scope>
    <source>
        <strain evidence="2">CSCA 57</strain>
    </source>
</reference>
<sequence length="183" mass="20799">MNMPERVAHMTPEQVRRRRRLSLELLWACTAFLLPWSIYLMITLPRTYNAQHYDLAWFGFDVLELLALGATAYFGLRRRQAIIGAALASATLLICDAWFDIALDLGTPGIWTALAAAVFLELPLAGFLIHRVRLLMRLTVLRFYPATDEHGRPMNLMRLPMLVDPELLGDHATRPEEDPGNLT</sequence>
<dbReference type="AlphaFoldDB" id="A0A941EP89"/>
<feature type="transmembrane region" description="Helical" evidence="1">
    <location>
        <begin position="55"/>
        <end position="74"/>
    </location>
</feature>